<dbReference type="PROSITE" id="PS51687">
    <property type="entry name" value="SAM_MT_RNA_M5U"/>
    <property type="match status" value="1"/>
</dbReference>
<keyword evidence="9" id="KW-1185">Reference proteome</keyword>
<evidence type="ECO:0000256" key="3">
    <source>
        <dbReference type="ARBA" id="ARBA00022691"/>
    </source>
</evidence>
<feature type="region of interest" description="Disordered" evidence="6">
    <location>
        <begin position="296"/>
        <end position="327"/>
    </location>
</feature>
<protein>
    <submittedName>
        <fullName evidence="8">Methyltransferase domain-containing protein</fullName>
    </submittedName>
</protein>
<dbReference type="Pfam" id="PF05958">
    <property type="entry name" value="tRNA_U5-meth_tr"/>
    <property type="match status" value="1"/>
</dbReference>
<evidence type="ECO:0000313" key="8">
    <source>
        <dbReference type="EMBL" id="MFD2841567.1"/>
    </source>
</evidence>
<accession>A0ABW5XHH1</accession>
<keyword evidence="1 4" id="KW-0489">Methyltransferase</keyword>
<comment type="similarity">
    <text evidence="4">Belongs to the class I-like SAM-binding methyltransferase superfamily. RNA M5U methyltransferase family.</text>
</comment>
<feature type="binding site" evidence="4">
    <location>
        <position position="329"/>
    </location>
    <ligand>
        <name>S-adenosyl-L-methionine</name>
        <dbReference type="ChEBI" id="CHEBI:59789"/>
    </ligand>
</feature>
<keyword evidence="3 4" id="KW-0949">S-adenosyl-L-methionine</keyword>
<reference evidence="9" key="1">
    <citation type="journal article" date="2019" name="Int. J. Syst. Evol. Microbiol.">
        <title>The Global Catalogue of Microorganisms (GCM) 10K type strain sequencing project: providing services to taxonomists for standard genome sequencing and annotation.</title>
        <authorList>
            <consortium name="The Broad Institute Genomics Platform"/>
            <consortium name="The Broad Institute Genome Sequencing Center for Infectious Disease"/>
            <person name="Wu L."/>
            <person name="Ma J."/>
        </authorList>
    </citation>
    <scope>NUCLEOTIDE SEQUENCE [LARGE SCALE GENOMIC DNA]</scope>
    <source>
        <strain evidence="9">KCTC 33576</strain>
    </source>
</reference>
<feature type="compositionally biased region" description="Low complexity" evidence="6">
    <location>
        <begin position="306"/>
        <end position="317"/>
    </location>
</feature>
<dbReference type="GO" id="GO:0008168">
    <property type="term" value="F:methyltransferase activity"/>
    <property type="evidence" value="ECO:0007669"/>
    <property type="project" value="UniProtKB-KW"/>
</dbReference>
<evidence type="ECO:0000256" key="2">
    <source>
        <dbReference type="ARBA" id="ARBA00022679"/>
    </source>
</evidence>
<dbReference type="Gene3D" id="2.40.50.1070">
    <property type="match status" value="1"/>
</dbReference>
<dbReference type="EMBL" id="JBHUOP010000007">
    <property type="protein sequence ID" value="MFD2841567.1"/>
    <property type="molecule type" value="Genomic_DNA"/>
</dbReference>
<evidence type="ECO:0000256" key="4">
    <source>
        <dbReference type="PROSITE-ProRule" id="PRU01024"/>
    </source>
</evidence>
<dbReference type="PANTHER" id="PTHR11061:SF30">
    <property type="entry name" value="TRNA (URACIL(54)-C(5))-METHYLTRANSFERASE"/>
    <property type="match status" value="1"/>
</dbReference>
<dbReference type="InterPro" id="IPR010280">
    <property type="entry name" value="U5_MeTrfase_fam"/>
</dbReference>
<feature type="active site" evidence="5">
    <location>
        <position position="356"/>
    </location>
</feature>
<keyword evidence="2 4" id="KW-0808">Transferase</keyword>
<feature type="active site" description="Nucleophile" evidence="4">
    <location>
        <position position="356"/>
    </location>
</feature>
<evidence type="ECO:0000256" key="1">
    <source>
        <dbReference type="ARBA" id="ARBA00022603"/>
    </source>
</evidence>
<gene>
    <name evidence="8" type="ORF">ACFSYH_13460</name>
</gene>
<dbReference type="Pfam" id="PF13847">
    <property type="entry name" value="Methyltransf_31"/>
    <property type="match status" value="1"/>
</dbReference>
<sequence length="398" mass="43289">MQCHHFDAGTCGSCTLLRTPYSQQLADKVAHAQNLLHDYPDLEWLPAVPSAESGFRNKAKMVVTGTWEAPVLGILDGEQNGVDLHDCPLYDNDMKVLLEDLRAFITTARVQPYDLRTRRGELKYVLVMQSPDGEYLVRFVSRSREPETRLRKHLPALLAVRPDIAVFTLNIQPEHKAVLEGDLEIFLTERETLTMRVGGVPLNLRPQSFFQTNTPIAEALYAQARDWIADESPALAWDLFCGVGGFALHMAPYAGHVVGIEIAPDAIASAKTTAAELGITNLSFDAMDATAFAVAEPSEPTGPDGAAGTASTSPAGTERGAGPQVIVVNPPRRGIGTELAQWLEASSANVVVYSSCNAITLAKDLAHMPSLKPVEARVLDMFPHTSHYEVIVLLKRAS</sequence>
<dbReference type="CDD" id="cd02440">
    <property type="entry name" value="AdoMet_MTases"/>
    <property type="match status" value="1"/>
</dbReference>
<dbReference type="Proteomes" id="UP001597391">
    <property type="component" value="Unassembled WGS sequence"/>
</dbReference>
<dbReference type="PROSITE" id="PS01231">
    <property type="entry name" value="TRMA_2"/>
    <property type="match status" value="1"/>
</dbReference>
<comment type="caution">
    <text evidence="8">The sequence shown here is derived from an EMBL/GenBank/DDBJ whole genome shotgun (WGS) entry which is preliminary data.</text>
</comment>
<feature type="binding site" evidence="4">
    <location>
        <position position="211"/>
    </location>
    <ligand>
        <name>S-adenosyl-L-methionine</name>
        <dbReference type="ChEBI" id="CHEBI:59789"/>
    </ligand>
</feature>
<dbReference type="InterPro" id="IPR030390">
    <property type="entry name" value="MeTrfase_TrmA_AS"/>
</dbReference>
<name>A0ABW5XHH1_9MICO</name>
<dbReference type="Gene3D" id="3.40.50.150">
    <property type="entry name" value="Vaccinia Virus protein VP39"/>
    <property type="match status" value="1"/>
</dbReference>
<dbReference type="SUPFAM" id="SSF53335">
    <property type="entry name" value="S-adenosyl-L-methionine-dependent methyltransferases"/>
    <property type="match status" value="1"/>
</dbReference>
<evidence type="ECO:0000256" key="5">
    <source>
        <dbReference type="PROSITE-ProRule" id="PRU10015"/>
    </source>
</evidence>
<dbReference type="InterPro" id="IPR030391">
    <property type="entry name" value="MeTrfase_TrmA_CS"/>
</dbReference>
<organism evidence="8 9">
    <name type="scientific">Populibacterium corticicola</name>
    <dbReference type="NCBI Taxonomy" id="1812826"/>
    <lineage>
        <taxon>Bacteria</taxon>
        <taxon>Bacillati</taxon>
        <taxon>Actinomycetota</taxon>
        <taxon>Actinomycetes</taxon>
        <taxon>Micrococcales</taxon>
        <taxon>Jonesiaceae</taxon>
        <taxon>Populibacterium</taxon>
    </lineage>
</organism>
<dbReference type="RefSeq" id="WP_377467696.1">
    <property type="nucleotide sequence ID" value="NZ_JBHUOP010000007.1"/>
</dbReference>
<evidence type="ECO:0000313" key="9">
    <source>
        <dbReference type="Proteomes" id="UP001597391"/>
    </source>
</evidence>
<evidence type="ECO:0000259" key="7">
    <source>
        <dbReference type="Pfam" id="PF13847"/>
    </source>
</evidence>
<dbReference type="InterPro" id="IPR029063">
    <property type="entry name" value="SAM-dependent_MTases_sf"/>
</dbReference>
<feature type="binding site" evidence="4">
    <location>
        <position position="261"/>
    </location>
    <ligand>
        <name>S-adenosyl-L-methionine</name>
        <dbReference type="ChEBI" id="CHEBI:59789"/>
    </ligand>
</feature>
<dbReference type="GO" id="GO:0032259">
    <property type="term" value="P:methylation"/>
    <property type="evidence" value="ECO:0007669"/>
    <property type="project" value="UniProtKB-KW"/>
</dbReference>
<dbReference type="PROSITE" id="PS01230">
    <property type="entry name" value="TRMA_1"/>
    <property type="match status" value="1"/>
</dbReference>
<feature type="binding site" evidence="4">
    <location>
        <position position="240"/>
    </location>
    <ligand>
        <name>S-adenosyl-L-methionine</name>
        <dbReference type="ChEBI" id="CHEBI:59789"/>
    </ligand>
</feature>
<proteinExistence type="inferred from homology"/>
<feature type="domain" description="Methyltransferase" evidence="7">
    <location>
        <begin position="238"/>
        <end position="293"/>
    </location>
</feature>
<dbReference type="InterPro" id="IPR025714">
    <property type="entry name" value="Methyltranfer_dom"/>
</dbReference>
<evidence type="ECO:0000256" key="6">
    <source>
        <dbReference type="SAM" id="MobiDB-lite"/>
    </source>
</evidence>
<dbReference type="PANTHER" id="PTHR11061">
    <property type="entry name" value="RNA M5U METHYLTRANSFERASE"/>
    <property type="match status" value="1"/>
</dbReference>